<dbReference type="Proteomes" id="UP000230750">
    <property type="component" value="Unassembled WGS sequence"/>
</dbReference>
<evidence type="ECO:0000256" key="2">
    <source>
        <dbReference type="ARBA" id="ARBA00022723"/>
    </source>
</evidence>
<dbReference type="GO" id="GO:0003834">
    <property type="term" value="F:beta-carotene 15,15'-dioxygenase activity"/>
    <property type="evidence" value="ECO:0007669"/>
    <property type="project" value="TreeGrafter"/>
</dbReference>
<evidence type="ECO:0000313" key="5">
    <source>
        <dbReference type="EMBL" id="PIK44852.1"/>
    </source>
</evidence>
<dbReference type="OrthoDB" id="407010at2759"/>
<feature type="binding site" evidence="4">
    <location>
        <position position="144"/>
    </location>
    <ligand>
        <name>Fe cation</name>
        <dbReference type="ChEBI" id="CHEBI:24875"/>
        <note>catalytic</note>
    </ligand>
</feature>
<dbReference type="STRING" id="307972.A0A2G8KA32"/>
<gene>
    <name evidence="5" type="ORF">BSL78_18300</name>
</gene>
<evidence type="ECO:0000256" key="4">
    <source>
        <dbReference type="PIRSR" id="PIRSR604294-1"/>
    </source>
</evidence>
<feature type="binding site" evidence="4">
    <location>
        <position position="201"/>
    </location>
    <ligand>
        <name>Fe cation</name>
        <dbReference type="ChEBI" id="CHEBI:24875"/>
        <note>catalytic</note>
    </ligand>
</feature>
<dbReference type="Pfam" id="PF03055">
    <property type="entry name" value="RPE65"/>
    <property type="match status" value="2"/>
</dbReference>
<protein>
    <submittedName>
        <fullName evidence="5">Putative beta,beta-carotene 9',10'-oxygenase</fullName>
    </submittedName>
</protein>
<dbReference type="PANTHER" id="PTHR10543:SF132">
    <property type="entry name" value="BETA,BETA-CAROTENE 15,15'-DIOXYGENASE"/>
    <property type="match status" value="1"/>
</dbReference>
<organism evidence="5 6">
    <name type="scientific">Stichopus japonicus</name>
    <name type="common">Sea cucumber</name>
    <dbReference type="NCBI Taxonomy" id="307972"/>
    <lineage>
        <taxon>Eukaryota</taxon>
        <taxon>Metazoa</taxon>
        <taxon>Echinodermata</taxon>
        <taxon>Eleutherozoa</taxon>
        <taxon>Echinozoa</taxon>
        <taxon>Holothuroidea</taxon>
        <taxon>Aspidochirotacea</taxon>
        <taxon>Aspidochirotida</taxon>
        <taxon>Stichopodidae</taxon>
        <taxon>Apostichopus</taxon>
    </lineage>
</organism>
<keyword evidence="6" id="KW-1185">Reference proteome</keyword>
<sequence>MASPQAENEDGVNVNQQGPLSTAALFNSSHETPTAVEAKIIVKYNSRFIRSDAYVKATEQKRLVYSSFGQAYIPDPCKNIFSRFFSYFDLEPTDNCNVNFMQLGEDFYALTESPRVIKIEPDELDTIKQANLSSYMTVHTATAHPHYGKDGTVYGMGSTFGPGSSYNIIKFPPGESQNQLEMAKIFCKIPASSSLYPSYYHSFGMTENYIVFLEQPLTMNMFKIMFAKLLDVMEEAYLNRLRDETLSAGRAFAKRFVLPLEQIGNEDNLVTLESCDATAYLQEDESVHCHPEMLTDQYVELPRINYDAFNGKKYQYFYGLDTLDRTKVVKVDTVNKTFMSWNDPSCYPSEPVFIPRPGGEAEDDGVVLSSVIDLKGIGRRPYLVVLDAQSFTEWARAEIPAEVPVGLHGIFIPNHFMSKADVIRIPVYVNEGLINGLLHVRLSPVNIRTADVSQAMQEAQGRLRPGIGDRFRGILDLIRLLLTTVVELKGTAEVRLAEMLYSCNICEFTVHYPSVNKRSADANGPIRSENV</sequence>
<proteinExistence type="inferred from homology"/>
<dbReference type="GO" id="GO:0046872">
    <property type="term" value="F:metal ion binding"/>
    <property type="evidence" value="ECO:0007669"/>
    <property type="project" value="UniProtKB-KW"/>
</dbReference>
<name>A0A2G8KA32_STIJA</name>
<dbReference type="EMBL" id="MRZV01000749">
    <property type="protein sequence ID" value="PIK44852.1"/>
    <property type="molecule type" value="Genomic_DNA"/>
</dbReference>
<evidence type="ECO:0000256" key="1">
    <source>
        <dbReference type="ARBA" id="ARBA00006787"/>
    </source>
</evidence>
<comment type="caution">
    <text evidence="5">The sequence shown here is derived from an EMBL/GenBank/DDBJ whole genome shotgun (WGS) entry which is preliminary data.</text>
</comment>
<dbReference type="AlphaFoldDB" id="A0A2G8KA32"/>
<comment type="cofactor">
    <cofactor evidence="4">
        <name>Fe(2+)</name>
        <dbReference type="ChEBI" id="CHEBI:29033"/>
    </cofactor>
    <text evidence="4">Binds 1 Fe(2+) ion per subunit.</text>
</comment>
<dbReference type="PANTHER" id="PTHR10543">
    <property type="entry name" value="BETA-CAROTENE DIOXYGENASE"/>
    <property type="match status" value="1"/>
</dbReference>
<evidence type="ECO:0000313" key="6">
    <source>
        <dbReference type="Proteomes" id="UP000230750"/>
    </source>
</evidence>
<dbReference type="GO" id="GO:0010436">
    <property type="term" value="F:carotenoid dioxygenase activity"/>
    <property type="evidence" value="ECO:0007669"/>
    <property type="project" value="TreeGrafter"/>
</dbReference>
<accession>A0A2G8KA32</accession>
<comment type="similarity">
    <text evidence="1">Belongs to the carotenoid oxygenase family.</text>
</comment>
<dbReference type="GO" id="GO:0042574">
    <property type="term" value="P:retinal metabolic process"/>
    <property type="evidence" value="ECO:0007669"/>
    <property type="project" value="TreeGrafter"/>
</dbReference>
<keyword evidence="3 4" id="KW-0408">Iron</keyword>
<keyword evidence="2 4" id="KW-0479">Metal-binding</keyword>
<dbReference type="InterPro" id="IPR004294">
    <property type="entry name" value="Carotenoid_Oase"/>
</dbReference>
<feature type="binding site" evidence="4">
    <location>
        <position position="408"/>
    </location>
    <ligand>
        <name>Fe cation</name>
        <dbReference type="ChEBI" id="CHEBI:24875"/>
        <note>catalytic</note>
    </ligand>
</feature>
<evidence type="ECO:0000256" key="3">
    <source>
        <dbReference type="ARBA" id="ARBA00023004"/>
    </source>
</evidence>
<reference evidence="5 6" key="1">
    <citation type="journal article" date="2017" name="PLoS Biol.">
        <title>The sea cucumber genome provides insights into morphological evolution and visceral regeneration.</title>
        <authorList>
            <person name="Zhang X."/>
            <person name="Sun L."/>
            <person name="Yuan J."/>
            <person name="Sun Y."/>
            <person name="Gao Y."/>
            <person name="Zhang L."/>
            <person name="Li S."/>
            <person name="Dai H."/>
            <person name="Hamel J.F."/>
            <person name="Liu C."/>
            <person name="Yu Y."/>
            <person name="Liu S."/>
            <person name="Lin W."/>
            <person name="Guo K."/>
            <person name="Jin S."/>
            <person name="Xu P."/>
            <person name="Storey K.B."/>
            <person name="Huan P."/>
            <person name="Zhang T."/>
            <person name="Zhou Y."/>
            <person name="Zhang J."/>
            <person name="Lin C."/>
            <person name="Li X."/>
            <person name="Xing L."/>
            <person name="Huo D."/>
            <person name="Sun M."/>
            <person name="Wang L."/>
            <person name="Mercier A."/>
            <person name="Li F."/>
            <person name="Yang H."/>
            <person name="Xiang J."/>
        </authorList>
    </citation>
    <scope>NUCLEOTIDE SEQUENCE [LARGE SCALE GENOMIC DNA]</scope>
    <source>
        <strain evidence="5">Shaxun</strain>
        <tissue evidence="5">Muscle</tissue>
    </source>
</reference>
<dbReference type="GO" id="GO:0016121">
    <property type="term" value="P:carotene catabolic process"/>
    <property type="evidence" value="ECO:0007669"/>
    <property type="project" value="TreeGrafter"/>
</dbReference>